<evidence type="ECO:0000313" key="4">
    <source>
        <dbReference type="Proteomes" id="UP000638311"/>
    </source>
</evidence>
<sequence length="371" mass="43498">MADDWRDVHRLLERHHEDETERLRLTDRNEPGYRSFVMGRRRLAGEATERANQSLMRYQAARAEFEDRWHIGYGEYRSSHELRAALARARAEETPAVTDLRDRMRDLEHERERDPEISAPERLRARVQELGNEYEEVLRTNADRRSMADIRQAETLDDRARLVALRDMRRPDAIDEYNSVLGRLEEGWGRGFWNELTGFREEHPNWGGWAMPVLRNDQFNYRDEFEPYFKEPEDIRYRDDAVLGTLVETAAYQRLDRDQLRTMTPRQIDQATRKLRKSLEVREHDRTAIDQAWQDAPRGEQITNDLAELERALGHRPGWADYTAMLRERETEHLLGYDDSQPSISYDADPFQATPTWSAGAGHGAGYGAGI</sequence>
<evidence type="ECO:0000313" key="2">
    <source>
        <dbReference type="EMBL" id="MZU09349.1"/>
    </source>
</evidence>
<evidence type="ECO:0000313" key="3">
    <source>
        <dbReference type="Proteomes" id="UP000466472"/>
    </source>
</evidence>
<accession>A0A6A2RVW2</accession>
<proteinExistence type="predicted"/>
<gene>
    <name evidence="1" type="ORF">GT999_09730</name>
    <name evidence="2" type="ORF">GUA24_10325</name>
</gene>
<organism evidence="2 4">
    <name type="scientific">Bifidobacterium longum</name>
    <dbReference type="NCBI Taxonomy" id="216816"/>
    <lineage>
        <taxon>Bacteria</taxon>
        <taxon>Bacillati</taxon>
        <taxon>Actinomycetota</taxon>
        <taxon>Actinomycetes</taxon>
        <taxon>Bifidobacteriales</taxon>
        <taxon>Bifidobacteriaceae</taxon>
        <taxon>Bifidobacterium</taxon>
    </lineage>
</organism>
<dbReference type="EMBL" id="WXDR01000039">
    <property type="protein sequence ID" value="MZU09349.1"/>
    <property type="molecule type" value="Genomic_DNA"/>
</dbReference>
<reference evidence="2 3" key="1">
    <citation type="journal article" date="2019" name="Nat. Med.">
        <title>A library of human gut bacterial isolates paired with longitudinal multiomics data enables mechanistic microbiome research.</title>
        <authorList>
            <person name="Poyet M."/>
            <person name="Groussin M."/>
            <person name="Gibbons S.M."/>
            <person name="Avila-Pacheco J."/>
            <person name="Jiang X."/>
            <person name="Kearney S.M."/>
            <person name="Perrotta A.R."/>
            <person name="Berdy B."/>
            <person name="Zhao S."/>
            <person name="Lieberman T.D."/>
            <person name="Swanson P.K."/>
            <person name="Smith M."/>
            <person name="Roesemann S."/>
            <person name="Alexander J.E."/>
            <person name="Rich S.A."/>
            <person name="Livny J."/>
            <person name="Vlamakis H."/>
            <person name="Clish C."/>
            <person name="Bullock K."/>
            <person name="Deik A."/>
            <person name="Scott J."/>
            <person name="Pierce K.A."/>
            <person name="Xavier R.J."/>
            <person name="Alm E.J."/>
        </authorList>
    </citation>
    <scope>NUCLEOTIDE SEQUENCE</scope>
    <source>
        <strain evidence="1 3">BIOML-A395</strain>
        <strain evidence="2">BIOML-A409</strain>
    </source>
</reference>
<evidence type="ECO:0000313" key="1">
    <source>
        <dbReference type="EMBL" id="MZR89527.1"/>
    </source>
</evidence>
<protein>
    <submittedName>
        <fullName evidence="2">Uncharacterized protein</fullName>
    </submittedName>
</protein>
<dbReference type="Proteomes" id="UP000638311">
    <property type="component" value="Unassembled WGS sequence"/>
</dbReference>
<dbReference type="AlphaFoldDB" id="A0A6A2RVW2"/>
<comment type="caution">
    <text evidence="2">The sequence shown here is derived from an EMBL/GenBank/DDBJ whole genome shotgun (WGS) entry which is preliminary data.</text>
</comment>
<name>A0A6A2RVW2_BIFLN</name>
<dbReference type="EMBL" id="WXEF01000035">
    <property type="protein sequence ID" value="MZR89527.1"/>
    <property type="molecule type" value="Genomic_DNA"/>
</dbReference>
<dbReference type="Proteomes" id="UP000466472">
    <property type="component" value="Unassembled WGS sequence"/>
</dbReference>